<feature type="non-terminal residue" evidence="3">
    <location>
        <position position="143"/>
    </location>
</feature>
<proteinExistence type="predicted"/>
<name>X1KRJ2_9ZZZZ</name>
<dbReference type="InterPro" id="IPR051798">
    <property type="entry name" value="Class-II_PLP-Dep_Aminotrans"/>
</dbReference>
<organism evidence="3">
    <name type="scientific">marine sediment metagenome</name>
    <dbReference type="NCBI Taxonomy" id="412755"/>
    <lineage>
        <taxon>unclassified sequences</taxon>
        <taxon>metagenomes</taxon>
        <taxon>ecological metagenomes</taxon>
    </lineage>
</organism>
<evidence type="ECO:0000256" key="2">
    <source>
        <dbReference type="ARBA" id="ARBA00022898"/>
    </source>
</evidence>
<protein>
    <recommendedName>
        <fullName evidence="4">Aminotransferase class I/classII domain-containing protein</fullName>
    </recommendedName>
</protein>
<keyword evidence="2" id="KW-0663">Pyridoxal phosphate</keyword>
<evidence type="ECO:0000313" key="3">
    <source>
        <dbReference type="EMBL" id="GAH96255.1"/>
    </source>
</evidence>
<comment type="caution">
    <text evidence="3">The sequence shown here is derived from an EMBL/GenBank/DDBJ whole genome shotgun (WGS) entry which is preliminary data.</text>
</comment>
<dbReference type="AlphaFoldDB" id="X1KRJ2"/>
<dbReference type="Gene3D" id="3.90.1150.10">
    <property type="entry name" value="Aspartate Aminotransferase, domain 1"/>
    <property type="match status" value="1"/>
</dbReference>
<reference evidence="3" key="1">
    <citation type="journal article" date="2014" name="Front. Microbiol.">
        <title>High frequency of phylogenetically diverse reductive dehalogenase-homologous genes in deep subseafloor sedimentary metagenomes.</title>
        <authorList>
            <person name="Kawai M."/>
            <person name="Futagami T."/>
            <person name="Toyoda A."/>
            <person name="Takaki Y."/>
            <person name="Nishi S."/>
            <person name="Hori S."/>
            <person name="Arai W."/>
            <person name="Tsubouchi T."/>
            <person name="Morono Y."/>
            <person name="Uchiyama I."/>
            <person name="Ito T."/>
            <person name="Fujiyama A."/>
            <person name="Inagaki F."/>
            <person name="Takami H."/>
        </authorList>
    </citation>
    <scope>NUCLEOTIDE SEQUENCE</scope>
    <source>
        <strain evidence="3">Expedition CK06-06</strain>
    </source>
</reference>
<accession>X1KRJ2</accession>
<gene>
    <name evidence="3" type="ORF">S03H2_69292</name>
</gene>
<feature type="non-terminal residue" evidence="3">
    <location>
        <position position="1"/>
    </location>
</feature>
<dbReference type="InterPro" id="IPR015424">
    <property type="entry name" value="PyrdxlP-dep_Trfase"/>
</dbReference>
<dbReference type="EMBL" id="BARU01045753">
    <property type="protein sequence ID" value="GAH96255.1"/>
    <property type="molecule type" value="Genomic_DNA"/>
</dbReference>
<dbReference type="Gene3D" id="3.40.640.10">
    <property type="entry name" value="Type I PLP-dependent aspartate aminotransferase-like (Major domain)"/>
    <property type="match status" value="1"/>
</dbReference>
<dbReference type="InterPro" id="IPR015421">
    <property type="entry name" value="PyrdxlP-dep_Trfase_major"/>
</dbReference>
<dbReference type="SUPFAM" id="SSF53383">
    <property type="entry name" value="PLP-dependent transferases"/>
    <property type="match status" value="1"/>
</dbReference>
<evidence type="ECO:0008006" key="4">
    <source>
        <dbReference type="Google" id="ProtNLM"/>
    </source>
</evidence>
<comment type="cofactor">
    <cofactor evidence="1">
        <name>pyridoxal 5'-phosphate</name>
        <dbReference type="ChEBI" id="CHEBI:597326"/>
    </cofactor>
</comment>
<dbReference type="PANTHER" id="PTHR43525:SF1">
    <property type="entry name" value="PROTEIN MALY"/>
    <property type="match status" value="1"/>
</dbReference>
<dbReference type="PANTHER" id="PTHR43525">
    <property type="entry name" value="PROTEIN MALY"/>
    <property type="match status" value="1"/>
</dbReference>
<sequence length="143" mass="16004">ISKEFAQKSITCVAPSKTFNIAGLKSSNVIMPNKILCDEFVAKCGTLSIRGPGIIGAVATEAVYNDCEEWLDELLKYLWQNFEFLKSYLADYNPDIEVFDLEGTYLPWVDYRKLGIDPKELNRCIKEDGKVCLDDGGMFGESG</sequence>
<evidence type="ECO:0000256" key="1">
    <source>
        <dbReference type="ARBA" id="ARBA00001933"/>
    </source>
</evidence>
<dbReference type="InterPro" id="IPR015422">
    <property type="entry name" value="PyrdxlP-dep_Trfase_small"/>
</dbReference>